<protein>
    <submittedName>
        <fullName evidence="8">OMP1316</fullName>
    </submittedName>
</protein>
<keyword evidence="5 6" id="KW-0720">Serine protease</keyword>
<dbReference type="Pfam" id="PF00082">
    <property type="entry name" value="Peptidase_S8"/>
    <property type="match status" value="1"/>
</dbReference>
<evidence type="ECO:0000256" key="2">
    <source>
        <dbReference type="ARBA" id="ARBA00022670"/>
    </source>
</evidence>
<evidence type="ECO:0000313" key="8">
    <source>
        <dbReference type="EMBL" id="SFZ71357.1"/>
    </source>
</evidence>
<evidence type="ECO:0000259" key="7">
    <source>
        <dbReference type="PROSITE" id="PS51208"/>
    </source>
</evidence>
<evidence type="ECO:0000256" key="3">
    <source>
        <dbReference type="ARBA" id="ARBA00022729"/>
    </source>
</evidence>
<dbReference type="OrthoDB" id="5360469at2"/>
<dbReference type="InterPro" id="IPR023828">
    <property type="entry name" value="Peptidase_S8_Ser-AS"/>
</dbReference>
<dbReference type="InterPro" id="IPR022398">
    <property type="entry name" value="Peptidase_S8_His-AS"/>
</dbReference>
<dbReference type="PRINTS" id="PR00723">
    <property type="entry name" value="SUBTILISIN"/>
</dbReference>
<dbReference type="InterPro" id="IPR036852">
    <property type="entry name" value="Peptidase_S8/S53_dom_sf"/>
</dbReference>
<dbReference type="SUPFAM" id="SSF52743">
    <property type="entry name" value="Subtilisin-like"/>
    <property type="match status" value="1"/>
</dbReference>
<dbReference type="InterPro" id="IPR050131">
    <property type="entry name" value="Peptidase_S8_subtilisin-like"/>
</dbReference>
<dbReference type="PROSITE" id="PS00138">
    <property type="entry name" value="SUBTILASE_SER"/>
    <property type="match status" value="1"/>
</dbReference>
<sequence length="1200" mass="131664">MRNFNCVLSRNNFNTSPNLDSTIPHTKSTDVYFIPKIISKTTAFLLLFGSLNSAIAADNPLKKDWDIINYDPNKITQTGSGVILGIVDAGFPHANDIESLQGQMLGYDGNISINYVQAKGEIMMHGSQVAGILLGKKIDENKPYGMAYGSKFYGVTYLNPTYLYSDDIYNYYEDKNVKIINNSWGDYFFPNIDRQITDKNLFSLAYKHIKDGDKWKFEDSNGEKIFDSVLEYAESNPALSSLMKLSKEGVLMVRSAGNDGMAAPTLADSLPTYDEDLRAWLVVGAIDSANAIKNSDGSFTLKEQKMYKSQSGTEIKLENLHGGYIQGGGITTFSNGFQGTESYSLLAPGTNISLVNPYYGDDGVTYWKKDGYFYGPRDYEKDQFVRDDGTSFAAPMVSAAAALVAEKYPFLSGAQLADVLLSTANNNITLPKIIVKVSGKSYYDDNTNKQYYYYDVIYVNPTKKPDTIQAKDDLKKMGFSDTQVNHILSHLFDGEIRTMTKEELIGQGILDVQKALNGLAKLDANRLNAKDIDSSKNTQALYTIDTKGYNAEFGNDISQVLWVNEWHNSSAANYPAGMDKVKYIGLIKDGEGELTLSSKNNTYEGDTIVKGGTLKLSGKLEKSNVFAEKGGTFLFYGGEVVNNATAQNGGFINIESNANKVGRLVSQSGGTIWLKNSGSEITITNGVSVENNGILQGVGTINGNLVNNGIVKAGFSSTSDSIDSSSKLTIKGDYTQESSGELQLLFTKDSVNNSTFSANSYTINGGSLVYVPIQSADKVIKIGDSIQITLPTEIENAFDKLQVSVQNSNNILEFSVGDDNKTITAKQKPNAFQSNDSLATALSDLFARKISDSYNDAFATLDTMPHDLYEETIKSLRETPHDAGILGVDSMQKTLSVKSTLFTLNPDELSFAPTAALGGDYMAPGYMIYTKTQFSGGLTYRRANASDFKQNSYLLDLQAKKPIDRDTTLNSFIGIAQETSTKDSSEIKSNIFSAGLGVAQDFGAFGVLGSVSAGFSNNTMNQSIINLANTSTSADYNSYFFHAQGGIHMPIWLGNFGRHTNTKLSPIAMLDFTSIYQDSFTQSGGLFAKRFDKNLFHNFRSWLGLNFSHVGEFDNGAKFAWNVFGFYWHNFNKPKDQNLSFVDASDVYFTSGVDIGQDGIYLGLAGRVSWDRLFIHTSIGGELAKHYNQIELMLRLGLEL</sequence>
<dbReference type="InterPro" id="IPR005546">
    <property type="entry name" value="Autotransporte_beta"/>
</dbReference>
<dbReference type="Gene3D" id="3.40.50.200">
    <property type="entry name" value="Peptidase S8/S53 domain"/>
    <property type="match status" value="1"/>
</dbReference>
<dbReference type="Pfam" id="PF03797">
    <property type="entry name" value="Autotransporter"/>
    <property type="match status" value="1"/>
</dbReference>
<organism evidence="8">
    <name type="scientific">Helicobacter equorum</name>
    <dbReference type="NCBI Taxonomy" id="361872"/>
    <lineage>
        <taxon>Bacteria</taxon>
        <taxon>Pseudomonadati</taxon>
        <taxon>Campylobacterota</taxon>
        <taxon>Epsilonproteobacteria</taxon>
        <taxon>Campylobacterales</taxon>
        <taxon>Helicobacteraceae</taxon>
        <taxon>Helicobacter</taxon>
    </lineage>
</organism>
<dbReference type="PROSITE" id="PS00137">
    <property type="entry name" value="SUBTILASE_HIS"/>
    <property type="match status" value="1"/>
</dbReference>
<dbReference type="RefSeq" id="WP_104693487.1">
    <property type="nucleotide sequence ID" value="NZ_FZPO01000006.1"/>
</dbReference>
<keyword evidence="4 6" id="KW-0378">Hydrolase</keyword>
<accession>A0A1M4NGM0</accession>
<evidence type="ECO:0000256" key="1">
    <source>
        <dbReference type="ARBA" id="ARBA00011073"/>
    </source>
</evidence>
<comment type="similarity">
    <text evidence="1 6">Belongs to the peptidase S8 family.</text>
</comment>
<dbReference type="NCBIfam" id="TIGR02601">
    <property type="entry name" value="autotrns_rpt"/>
    <property type="match status" value="1"/>
</dbReference>
<keyword evidence="3" id="KW-0732">Signal</keyword>
<dbReference type="PANTHER" id="PTHR43806">
    <property type="entry name" value="PEPTIDASE S8"/>
    <property type="match status" value="1"/>
</dbReference>
<dbReference type="GO" id="GO:0006508">
    <property type="term" value="P:proteolysis"/>
    <property type="evidence" value="ECO:0007669"/>
    <property type="project" value="UniProtKB-KW"/>
</dbReference>
<evidence type="ECO:0000256" key="5">
    <source>
        <dbReference type="ARBA" id="ARBA00022825"/>
    </source>
</evidence>
<dbReference type="SMART" id="SM00869">
    <property type="entry name" value="Autotransporter"/>
    <property type="match status" value="1"/>
</dbReference>
<dbReference type="InterPro" id="IPR000209">
    <property type="entry name" value="Peptidase_S8/S53_dom"/>
</dbReference>
<gene>
    <name evidence="8" type="primary">omp1316</name>
</gene>
<proteinExistence type="inferred from homology"/>
<dbReference type="EMBL" id="LT633174">
    <property type="protein sequence ID" value="SFZ71357.1"/>
    <property type="molecule type" value="Genomic_DNA"/>
</dbReference>
<dbReference type="Gene3D" id="2.40.128.130">
    <property type="entry name" value="Autotransporter beta-domain"/>
    <property type="match status" value="1"/>
</dbReference>
<dbReference type="PANTHER" id="PTHR43806:SF11">
    <property type="entry name" value="CEREVISIN-RELATED"/>
    <property type="match status" value="1"/>
</dbReference>
<evidence type="ECO:0000256" key="6">
    <source>
        <dbReference type="PROSITE-ProRule" id="PRU01240"/>
    </source>
</evidence>
<feature type="active site" description="Charge relay system" evidence="6">
    <location>
        <position position="88"/>
    </location>
</feature>
<dbReference type="AlphaFoldDB" id="A0A1M4NGM0"/>
<dbReference type="PROSITE" id="PS51208">
    <property type="entry name" value="AUTOTRANSPORTER"/>
    <property type="match status" value="1"/>
</dbReference>
<dbReference type="PROSITE" id="PS51892">
    <property type="entry name" value="SUBTILASE"/>
    <property type="match status" value="1"/>
</dbReference>
<feature type="active site" description="Charge relay system" evidence="6">
    <location>
        <position position="391"/>
    </location>
</feature>
<dbReference type="Pfam" id="PF12951">
    <property type="entry name" value="PATR"/>
    <property type="match status" value="1"/>
</dbReference>
<dbReference type="InterPro" id="IPR015500">
    <property type="entry name" value="Peptidase_S8_subtilisin-rel"/>
</dbReference>
<dbReference type="Gene3D" id="2.160.20.20">
    <property type="match status" value="1"/>
</dbReference>
<dbReference type="InterPro" id="IPR036709">
    <property type="entry name" value="Autotransporte_beta_dom_sf"/>
</dbReference>
<dbReference type="GO" id="GO:0004252">
    <property type="term" value="F:serine-type endopeptidase activity"/>
    <property type="evidence" value="ECO:0007669"/>
    <property type="project" value="UniProtKB-UniRule"/>
</dbReference>
<feature type="domain" description="Autotransporter" evidence="7">
    <location>
        <begin position="913"/>
        <end position="1200"/>
    </location>
</feature>
<name>A0A1M4NGM0_9HELI</name>
<dbReference type="SUPFAM" id="SSF103515">
    <property type="entry name" value="Autotransporter"/>
    <property type="match status" value="1"/>
</dbReference>
<feature type="active site" description="Charge relay system" evidence="6">
    <location>
        <position position="125"/>
    </location>
</feature>
<evidence type="ECO:0000256" key="4">
    <source>
        <dbReference type="ARBA" id="ARBA00022801"/>
    </source>
</evidence>
<reference evidence="8" key="1">
    <citation type="submission" date="2016-10" db="EMBL/GenBank/DDBJ databases">
        <title>Proteomic and phylogenetic analysis of the outer membrane protein repertoire of gastric Helicobacter species.</title>
        <authorList>
            <person name="Joosten M."/>
        </authorList>
    </citation>
    <scope>NUCLEOTIDE SEQUENCE</scope>
    <source>
        <strain evidence="8">HeqF1</strain>
    </source>
</reference>
<dbReference type="InterPro" id="IPR012332">
    <property type="entry name" value="Autotransporter_pectin_lyase_C"/>
</dbReference>
<keyword evidence="2 6" id="KW-0645">Protease</keyword>
<dbReference type="InterPro" id="IPR013425">
    <property type="entry name" value="Autotrns_rpt"/>
</dbReference>